<evidence type="ECO:0000256" key="6">
    <source>
        <dbReference type="SAM" id="Phobius"/>
    </source>
</evidence>
<feature type="transmembrane region" description="Helical" evidence="6">
    <location>
        <begin position="419"/>
        <end position="438"/>
    </location>
</feature>
<comment type="subcellular location">
    <subcellularLocation>
        <location evidence="1">Membrane</location>
        <topology evidence="1">Multi-pass membrane protein</topology>
    </subcellularLocation>
</comment>
<feature type="transmembrane region" description="Helical" evidence="6">
    <location>
        <begin position="21"/>
        <end position="49"/>
    </location>
</feature>
<gene>
    <name evidence="7" type="ORF">IQ782_19830</name>
</gene>
<comment type="similarity">
    <text evidence="2">Belongs to the multi antimicrobial extrusion (MATE) (TC 2.A.66.1) family.</text>
</comment>
<dbReference type="Proteomes" id="UP000607796">
    <property type="component" value="Unassembled WGS sequence"/>
</dbReference>
<dbReference type="Pfam" id="PF01554">
    <property type="entry name" value="MatE"/>
    <property type="match status" value="2"/>
</dbReference>
<feature type="transmembrane region" description="Helical" evidence="6">
    <location>
        <begin position="55"/>
        <end position="77"/>
    </location>
</feature>
<proteinExistence type="inferred from homology"/>
<dbReference type="NCBIfam" id="TIGR00797">
    <property type="entry name" value="matE"/>
    <property type="match status" value="1"/>
</dbReference>
<feature type="transmembrane region" description="Helical" evidence="6">
    <location>
        <begin position="98"/>
        <end position="124"/>
    </location>
</feature>
<organism evidence="7 8">
    <name type="scientific">Salipiger mangrovisoli</name>
    <dbReference type="NCBI Taxonomy" id="2865933"/>
    <lineage>
        <taxon>Bacteria</taxon>
        <taxon>Pseudomonadati</taxon>
        <taxon>Pseudomonadota</taxon>
        <taxon>Alphaproteobacteria</taxon>
        <taxon>Rhodobacterales</taxon>
        <taxon>Roseobacteraceae</taxon>
        <taxon>Salipiger</taxon>
    </lineage>
</organism>
<feature type="transmembrane region" description="Helical" evidence="6">
    <location>
        <begin position="199"/>
        <end position="219"/>
    </location>
</feature>
<evidence type="ECO:0000313" key="8">
    <source>
        <dbReference type="Proteomes" id="UP000607796"/>
    </source>
</evidence>
<evidence type="ECO:0000256" key="3">
    <source>
        <dbReference type="ARBA" id="ARBA00022692"/>
    </source>
</evidence>
<comment type="caution">
    <text evidence="7">The sequence shown here is derived from an EMBL/GenBank/DDBJ whole genome shotgun (WGS) entry which is preliminary data.</text>
</comment>
<evidence type="ECO:0000256" key="4">
    <source>
        <dbReference type="ARBA" id="ARBA00022989"/>
    </source>
</evidence>
<evidence type="ECO:0000256" key="5">
    <source>
        <dbReference type="ARBA" id="ARBA00023136"/>
    </source>
</evidence>
<feature type="transmembrane region" description="Helical" evidence="6">
    <location>
        <begin position="325"/>
        <end position="350"/>
    </location>
</feature>
<dbReference type="InterPro" id="IPR002528">
    <property type="entry name" value="MATE_fam"/>
</dbReference>
<feature type="transmembrane region" description="Helical" evidence="6">
    <location>
        <begin position="171"/>
        <end position="193"/>
    </location>
</feature>
<keyword evidence="5 6" id="KW-0472">Membrane</keyword>
<feature type="transmembrane region" description="Helical" evidence="6">
    <location>
        <begin position="281"/>
        <end position="304"/>
    </location>
</feature>
<evidence type="ECO:0000256" key="2">
    <source>
        <dbReference type="ARBA" id="ARBA00010199"/>
    </source>
</evidence>
<dbReference type="PANTHER" id="PTHR42893:SF46">
    <property type="entry name" value="PROTEIN DETOXIFICATION 44, CHLOROPLASTIC"/>
    <property type="match status" value="1"/>
</dbReference>
<keyword evidence="3 6" id="KW-0812">Transmembrane</keyword>
<dbReference type="PANTHER" id="PTHR42893">
    <property type="entry name" value="PROTEIN DETOXIFICATION 44, CHLOROPLASTIC-RELATED"/>
    <property type="match status" value="1"/>
</dbReference>
<feature type="transmembrane region" description="Helical" evidence="6">
    <location>
        <begin position="250"/>
        <end position="269"/>
    </location>
</feature>
<dbReference type="CDD" id="cd13136">
    <property type="entry name" value="MATE_DinF_like"/>
    <property type="match status" value="1"/>
</dbReference>
<dbReference type="InterPro" id="IPR044644">
    <property type="entry name" value="DinF-like"/>
</dbReference>
<name>A0ABR9X6H7_9RHOB</name>
<feature type="transmembrane region" description="Helical" evidence="6">
    <location>
        <begin position="395"/>
        <end position="413"/>
    </location>
</feature>
<sequence length="450" mass="48001">MSSQTPPQMPAQTPRLTHRRVLQIALPILLSNATVPILGAVDTAVVGQIPSPEPIAAVGVGAVVLSAIYWIFGFLRMGTTGLTAQALGERDNCEVSALLARALLIGLAGGVLLILLQSLVFQVAFAVSPASAEVEHMAQSYMQIRIWSAPAAVAIYGLTGWLIAQERTRAVLVLQLGMNFVNVVLDLALVLWVGMGVEGVALATFVAEWTGLGLGIWLCRDGFLGAGWRNRARVFDPARLRRMAALNGDILIRSLLLQAIIVSFMLVGGHFGDVTLAANQVLMQFMMITAHTMDGFAFAAEALVGQAVGARNVAHLRRSARLSGLWCALAAALLALFFLVAGPSLVRSIAADPDVRTAAGVFLPWMVMSPLLQILPFMLDGIFIGATRSADMRNMMAVSAMIYVAVLLLAVPAMGNHGLWLAFQVSFLARGVTLALRYPALERWVARGGT</sequence>
<accession>A0ABR9X6H7</accession>
<evidence type="ECO:0000313" key="7">
    <source>
        <dbReference type="EMBL" id="MBE9639110.1"/>
    </source>
</evidence>
<feature type="transmembrane region" description="Helical" evidence="6">
    <location>
        <begin position="144"/>
        <end position="164"/>
    </location>
</feature>
<reference evidence="7 8" key="1">
    <citation type="journal article" date="2021" name="Int. J. Syst. Evol. Microbiol.">
        <title>Salipiger mangrovisoli sp. nov., isolated from mangrove soil and the proposal for the reclassification of Paraphaeobacter pallidus as Salipiger pallidus comb. nov.</title>
        <authorList>
            <person name="Du J."/>
            <person name="Liu Y."/>
            <person name="Pei T."/>
            <person name="Deng M.R."/>
            <person name="Zhu H."/>
        </authorList>
    </citation>
    <scope>NUCLEOTIDE SEQUENCE [LARGE SCALE GENOMIC DNA]</scope>
    <source>
        <strain evidence="7 8">6D45A</strain>
    </source>
</reference>
<evidence type="ECO:0000256" key="1">
    <source>
        <dbReference type="ARBA" id="ARBA00004141"/>
    </source>
</evidence>
<protein>
    <submittedName>
        <fullName evidence="7">MATE family efflux transporter</fullName>
    </submittedName>
</protein>
<dbReference type="EMBL" id="JADFFK010000016">
    <property type="protein sequence ID" value="MBE9639110.1"/>
    <property type="molecule type" value="Genomic_DNA"/>
</dbReference>
<keyword evidence="8" id="KW-1185">Reference proteome</keyword>
<keyword evidence="4 6" id="KW-1133">Transmembrane helix</keyword>
<feature type="transmembrane region" description="Helical" evidence="6">
    <location>
        <begin position="362"/>
        <end position="383"/>
    </location>
</feature>